<evidence type="ECO:0000313" key="4">
    <source>
        <dbReference type="EMBL" id="OJJ37205.1"/>
    </source>
</evidence>
<protein>
    <recommendedName>
        <fullName evidence="6">Asparaginase</fullName>
    </recommendedName>
</protein>
<evidence type="ECO:0000313" key="5">
    <source>
        <dbReference type="Proteomes" id="UP000184383"/>
    </source>
</evidence>
<feature type="site" description="Cleavage; by autolysis" evidence="2">
    <location>
        <begin position="332"/>
        <end position="333"/>
    </location>
</feature>
<dbReference type="GO" id="GO:0051604">
    <property type="term" value="P:protein maturation"/>
    <property type="evidence" value="ECO:0007669"/>
    <property type="project" value="TreeGrafter"/>
</dbReference>
<organism evidence="4 5">
    <name type="scientific">Aspergillus wentii DTO 134E9</name>
    <dbReference type="NCBI Taxonomy" id="1073089"/>
    <lineage>
        <taxon>Eukaryota</taxon>
        <taxon>Fungi</taxon>
        <taxon>Dikarya</taxon>
        <taxon>Ascomycota</taxon>
        <taxon>Pezizomycotina</taxon>
        <taxon>Eurotiomycetes</taxon>
        <taxon>Eurotiomycetidae</taxon>
        <taxon>Eurotiales</taxon>
        <taxon>Aspergillaceae</taxon>
        <taxon>Aspergillus</taxon>
        <taxon>Aspergillus subgen. Cremei</taxon>
    </lineage>
</organism>
<feature type="region of interest" description="Disordered" evidence="3">
    <location>
        <begin position="240"/>
        <end position="327"/>
    </location>
</feature>
<evidence type="ECO:0000256" key="1">
    <source>
        <dbReference type="PIRSR" id="PIRSR600246-1"/>
    </source>
</evidence>
<dbReference type="GeneID" id="63743794"/>
<dbReference type="InterPro" id="IPR000246">
    <property type="entry name" value="Peptidase_T2"/>
</dbReference>
<dbReference type="STRING" id="1073089.A0A1L9RQG8"/>
<dbReference type="Pfam" id="PF01112">
    <property type="entry name" value="Asparaginase_2"/>
    <property type="match status" value="2"/>
</dbReference>
<gene>
    <name evidence="4" type="ORF">ASPWEDRAFT_108109</name>
</gene>
<dbReference type="PANTHER" id="PTHR10188:SF8">
    <property type="entry name" value="THREONINE ASPARTASE 1"/>
    <property type="match status" value="1"/>
</dbReference>
<keyword evidence="5" id="KW-1185">Reference proteome</keyword>
<name>A0A1L9RQG8_ASPWE</name>
<evidence type="ECO:0000256" key="2">
    <source>
        <dbReference type="PIRSR" id="PIRSR600246-3"/>
    </source>
</evidence>
<feature type="compositionally biased region" description="Polar residues" evidence="3">
    <location>
        <begin position="287"/>
        <end position="297"/>
    </location>
</feature>
<dbReference type="InterPro" id="IPR029055">
    <property type="entry name" value="Ntn_hydrolases_N"/>
</dbReference>
<dbReference type="OrthoDB" id="77601at2759"/>
<dbReference type="GO" id="GO:0004298">
    <property type="term" value="F:threonine-type endopeptidase activity"/>
    <property type="evidence" value="ECO:0007669"/>
    <property type="project" value="InterPro"/>
</dbReference>
<dbReference type="FunFam" id="3.60.20.30:FF:000007">
    <property type="entry name" value="Similar to threonine aspartase"/>
    <property type="match status" value="1"/>
</dbReference>
<dbReference type="RefSeq" id="XP_040690881.1">
    <property type="nucleotide sequence ID" value="XM_040827946.1"/>
</dbReference>
<feature type="region of interest" description="Disordered" evidence="3">
    <location>
        <begin position="173"/>
        <end position="192"/>
    </location>
</feature>
<dbReference type="GO" id="GO:0005737">
    <property type="term" value="C:cytoplasm"/>
    <property type="evidence" value="ECO:0007669"/>
    <property type="project" value="TreeGrafter"/>
</dbReference>
<dbReference type="InterPro" id="IPR037464">
    <property type="entry name" value="Taspase1"/>
</dbReference>
<evidence type="ECO:0000256" key="3">
    <source>
        <dbReference type="SAM" id="MobiDB-lite"/>
    </source>
</evidence>
<feature type="active site" description="Nucleophile" evidence="1">
    <location>
        <position position="333"/>
    </location>
</feature>
<dbReference type="PANTHER" id="PTHR10188">
    <property type="entry name" value="L-ASPARAGINASE"/>
    <property type="match status" value="1"/>
</dbReference>
<evidence type="ECO:0008006" key="6">
    <source>
        <dbReference type="Google" id="ProtNLM"/>
    </source>
</evidence>
<feature type="compositionally biased region" description="Polar residues" evidence="3">
    <location>
        <begin position="240"/>
        <end position="258"/>
    </location>
</feature>
<accession>A0A1L9RQG8</accession>
<reference evidence="5" key="1">
    <citation type="journal article" date="2017" name="Genome Biol.">
        <title>Comparative genomics reveals high biological diversity and specific adaptations in the industrially and medically important fungal genus Aspergillus.</title>
        <authorList>
            <person name="de Vries R.P."/>
            <person name="Riley R."/>
            <person name="Wiebenga A."/>
            <person name="Aguilar-Osorio G."/>
            <person name="Amillis S."/>
            <person name="Uchima C.A."/>
            <person name="Anderluh G."/>
            <person name="Asadollahi M."/>
            <person name="Askin M."/>
            <person name="Barry K."/>
            <person name="Battaglia E."/>
            <person name="Bayram O."/>
            <person name="Benocci T."/>
            <person name="Braus-Stromeyer S.A."/>
            <person name="Caldana C."/>
            <person name="Canovas D."/>
            <person name="Cerqueira G.C."/>
            <person name="Chen F."/>
            <person name="Chen W."/>
            <person name="Choi C."/>
            <person name="Clum A."/>
            <person name="Dos Santos R.A."/>
            <person name="Damasio A.R."/>
            <person name="Diallinas G."/>
            <person name="Emri T."/>
            <person name="Fekete E."/>
            <person name="Flipphi M."/>
            <person name="Freyberg S."/>
            <person name="Gallo A."/>
            <person name="Gournas C."/>
            <person name="Habgood R."/>
            <person name="Hainaut M."/>
            <person name="Harispe M.L."/>
            <person name="Henrissat B."/>
            <person name="Hilden K.S."/>
            <person name="Hope R."/>
            <person name="Hossain A."/>
            <person name="Karabika E."/>
            <person name="Karaffa L."/>
            <person name="Karanyi Z."/>
            <person name="Krasevec N."/>
            <person name="Kuo A."/>
            <person name="Kusch H."/>
            <person name="LaButti K."/>
            <person name="Lagendijk E.L."/>
            <person name="Lapidus A."/>
            <person name="Levasseur A."/>
            <person name="Lindquist E."/>
            <person name="Lipzen A."/>
            <person name="Logrieco A.F."/>
            <person name="MacCabe A."/>
            <person name="Maekelae M.R."/>
            <person name="Malavazi I."/>
            <person name="Melin P."/>
            <person name="Meyer V."/>
            <person name="Mielnichuk N."/>
            <person name="Miskei M."/>
            <person name="Molnar A.P."/>
            <person name="Mule G."/>
            <person name="Ngan C.Y."/>
            <person name="Orejas M."/>
            <person name="Orosz E."/>
            <person name="Ouedraogo J.P."/>
            <person name="Overkamp K.M."/>
            <person name="Park H.-S."/>
            <person name="Perrone G."/>
            <person name="Piumi F."/>
            <person name="Punt P.J."/>
            <person name="Ram A.F."/>
            <person name="Ramon A."/>
            <person name="Rauscher S."/>
            <person name="Record E."/>
            <person name="Riano-Pachon D.M."/>
            <person name="Robert V."/>
            <person name="Roehrig J."/>
            <person name="Ruller R."/>
            <person name="Salamov A."/>
            <person name="Salih N.S."/>
            <person name="Samson R.A."/>
            <person name="Sandor E."/>
            <person name="Sanguinetti M."/>
            <person name="Schuetze T."/>
            <person name="Sepcic K."/>
            <person name="Shelest E."/>
            <person name="Sherlock G."/>
            <person name="Sophianopoulou V."/>
            <person name="Squina F.M."/>
            <person name="Sun H."/>
            <person name="Susca A."/>
            <person name="Todd R.B."/>
            <person name="Tsang A."/>
            <person name="Unkles S.E."/>
            <person name="van de Wiele N."/>
            <person name="van Rossen-Uffink D."/>
            <person name="Oliveira J.V."/>
            <person name="Vesth T.C."/>
            <person name="Visser J."/>
            <person name="Yu J.-H."/>
            <person name="Zhou M."/>
            <person name="Andersen M.R."/>
            <person name="Archer D.B."/>
            <person name="Baker S.E."/>
            <person name="Benoit I."/>
            <person name="Brakhage A.A."/>
            <person name="Braus G.H."/>
            <person name="Fischer R."/>
            <person name="Frisvad J.C."/>
            <person name="Goldman G.H."/>
            <person name="Houbraken J."/>
            <person name="Oakley B."/>
            <person name="Pocsi I."/>
            <person name="Scazzocchio C."/>
            <person name="Seiboth B."/>
            <person name="vanKuyk P.A."/>
            <person name="Wortman J."/>
            <person name="Dyer P.S."/>
            <person name="Grigoriev I.V."/>
        </authorList>
    </citation>
    <scope>NUCLEOTIDE SEQUENCE [LARGE SCALE GENOMIC DNA]</scope>
    <source>
        <strain evidence="5">DTO 134E9</strain>
    </source>
</reference>
<dbReference type="EMBL" id="KV878211">
    <property type="protein sequence ID" value="OJJ37205.1"/>
    <property type="molecule type" value="Genomic_DNA"/>
</dbReference>
<dbReference type="SUPFAM" id="SSF56235">
    <property type="entry name" value="N-terminal nucleophile aminohydrolases (Ntn hydrolases)"/>
    <property type="match status" value="1"/>
</dbReference>
<sequence>MNRPRRGGDISAIFVHAGAGFHSHHNERAHLETCENAAKVAMAMLKNGGTAVDAVEIAIMLLEDAEITNAGYGSNLTIDGSVECDATIVDHKGRSGAVGAVAQVKNPISLARVVLEASTKPLSLQRVPPNFLVGSGAVDFAYEHGLVVLPHDGLISVAAKERWNRWRHDLEDAAERERQQSPTRYSHKAYVRQPVPVHPAQLLATPCSIGPSSLASSPLASHPTSNYVPADNIRDRTSAQEAQGLTPPADQNSEYSDSSRAKGGGYIDGAFPETGNTSGALKGSALRDSSSASNVNLSEHPAVPPETGHSSMDIDPPGEPNQHHTDADHITDTVGAIAVDRYGNIAAGSSSGGIGMKHRGRVGPAALVGIGTNIIPADPNDPEKTFVATVTSGTGEHIATTMAASTCALRVYYSQRKCEDGAFEYVSEDEAIREMIKSDFMDHPGVRGSLCQGAIGVMAVKKTVDGIFLFFGHNTDSFALASMSSEDKKPVSVMSRSSGNGGIAQGGRACRHKRYVHKSCYDLIDYLQKQ</sequence>
<dbReference type="AlphaFoldDB" id="A0A1L9RQG8"/>
<dbReference type="Proteomes" id="UP000184383">
    <property type="component" value="Unassembled WGS sequence"/>
</dbReference>
<proteinExistence type="predicted"/>
<dbReference type="CDD" id="cd04514">
    <property type="entry name" value="Taspase1_like"/>
    <property type="match status" value="1"/>
</dbReference>
<dbReference type="Gene3D" id="3.60.20.30">
    <property type="entry name" value="(Glycosyl)asparaginase"/>
    <property type="match status" value="1"/>
</dbReference>
<dbReference type="VEuPathDB" id="FungiDB:ASPWEDRAFT_108109"/>